<proteinExistence type="predicted"/>
<accession>A0A419S1X5</accession>
<feature type="region of interest" description="Disordered" evidence="1">
    <location>
        <begin position="63"/>
        <end position="86"/>
    </location>
</feature>
<organism evidence="2 3">
    <name type="scientific">Pelobium manganitolerans</name>
    <dbReference type="NCBI Taxonomy" id="1842495"/>
    <lineage>
        <taxon>Bacteria</taxon>
        <taxon>Pseudomonadati</taxon>
        <taxon>Bacteroidota</taxon>
        <taxon>Sphingobacteriia</taxon>
        <taxon>Sphingobacteriales</taxon>
        <taxon>Sphingobacteriaceae</taxon>
        <taxon>Pelobium</taxon>
    </lineage>
</organism>
<dbReference type="EMBL" id="MBTA01000030">
    <property type="protein sequence ID" value="RKD12494.1"/>
    <property type="molecule type" value="Genomic_DNA"/>
</dbReference>
<comment type="caution">
    <text evidence="2">The sequence shown here is derived from an EMBL/GenBank/DDBJ whole genome shotgun (WGS) entry which is preliminary data.</text>
</comment>
<evidence type="ECO:0000313" key="2">
    <source>
        <dbReference type="EMBL" id="RKD12494.1"/>
    </source>
</evidence>
<dbReference type="AlphaFoldDB" id="A0A419S1X5"/>
<evidence type="ECO:0000313" key="3">
    <source>
        <dbReference type="Proteomes" id="UP000283433"/>
    </source>
</evidence>
<reference evidence="2 3" key="1">
    <citation type="submission" date="2016-07" db="EMBL/GenBank/DDBJ databases">
        <title>Genome of Pelobium manganitolerans.</title>
        <authorList>
            <person name="Wu S."/>
            <person name="Wang G."/>
        </authorList>
    </citation>
    <scope>NUCLEOTIDE SEQUENCE [LARGE SCALE GENOMIC DNA]</scope>
    <source>
        <strain evidence="2 3">YS-25</strain>
    </source>
</reference>
<sequence length="147" mass="16867">MKPGKSFAETLKLALPRANRRSGAETLLTHSRSHGFGLRSKISRRRNKQNEVSLDFWSFLSRKRTSPSGDERKKQNAIPSGKQLKTRPRFCAQRFPAGVTNKMRSALTFGPFGQAKCVAFLRAKKSNKNYRKLRSNLECVRKWIIKE</sequence>
<dbReference type="Proteomes" id="UP000283433">
    <property type="component" value="Unassembled WGS sequence"/>
</dbReference>
<gene>
    <name evidence="2" type="ORF">BCY91_12685</name>
</gene>
<evidence type="ECO:0000256" key="1">
    <source>
        <dbReference type="SAM" id="MobiDB-lite"/>
    </source>
</evidence>
<name>A0A419S1X5_9SPHI</name>
<protein>
    <submittedName>
        <fullName evidence="2">Uncharacterized protein</fullName>
    </submittedName>
</protein>
<keyword evidence="3" id="KW-1185">Reference proteome</keyword>